<reference evidence="2 3" key="1">
    <citation type="submission" date="2023-01" db="EMBL/GenBank/DDBJ databases">
        <authorList>
            <person name="Kreplak J."/>
        </authorList>
    </citation>
    <scope>NUCLEOTIDE SEQUENCE [LARGE SCALE GENOMIC DNA]</scope>
</reference>
<protein>
    <submittedName>
        <fullName evidence="2">Uncharacterized protein</fullName>
    </submittedName>
</protein>
<dbReference type="AlphaFoldDB" id="A0AAV0YYK9"/>
<name>A0AAV0YYK9_VICFA</name>
<dbReference type="Proteomes" id="UP001157006">
    <property type="component" value="Chromosome 1L"/>
</dbReference>
<evidence type="ECO:0000256" key="1">
    <source>
        <dbReference type="SAM" id="Coils"/>
    </source>
</evidence>
<dbReference type="PANTHER" id="PTHR31071:SF14">
    <property type="entry name" value="BZIP DOMAIN-CONTAINING PROTEIN"/>
    <property type="match status" value="1"/>
</dbReference>
<dbReference type="PANTHER" id="PTHR31071">
    <property type="entry name" value="GB|AAF24581.1"/>
    <property type="match status" value="1"/>
</dbReference>
<proteinExistence type="predicted"/>
<evidence type="ECO:0000313" key="2">
    <source>
        <dbReference type="EMBL" id="CAI8590701.1"/>
    </source>
</evidence>
<organism evidence="2 3">
    <name type="scientific">Vicia faba</name>
    <name type="common">Broad bean</name>
    <name type="synonym">Faba vulgaris</name>
    <dbReference type="NCBI Taxonomy" id="3906"/>
    <lineage>
        <taxon>Eukaryota</taxon>
        <taxon>Viridiplantae</taxon>
        <taxon>Streptophyta</taxon>
        <taxon>Embryophyta</taxon>
        <taxon>Tracheophyta</taxon>
        <taxon>Spermatophyta</taxon>
        <taxon>Magnoliopsida</taxon>
        <taxon>eudicotyledons</taxon>
        <taxon>Gunneridae</taxon>
        <taxon>Pentapetalae</taxon>
        <taxon>rosids</taxon>
        <taxon>fabids</taxon>
        <taxon>Fabales</taxon>
        <taxon>Fabaceae</taxon>
        <taxon>Papilionoideae</taxon>
        <taxon>50 kb inversion clade</taxon>
        <taxon>NPAAA clade</taxon>
        <taxon>Hologalegina</taxon>
        <taxon>IRL clade</taxon>
        <taxon>Fabeae</taxon>
        <taxon>Vicia</taxon>
    </lineage>
</organism>
<feature type="coiled-coil region" evidence="1">
    <location>
        <begin position="189"/>
        <end position="315"/>
    </location>
</feature>
<evidence type="ECO:0000313" key="3">
    <source>
        <dbReference type="Proteomes" id="UP001157006"/>
    </source>
</evidence>
<keyword evidence="3" id="KW-1185">Reference proteome</keyword>
<sequence length="499" mass="58781">MSMNLSLFMASSADHSLTQETQKHRNSNTAFALRRRSTHTKYYGYSSPVNFRQGFVKNEVSARKLAAGLWQLRFVEVSGECGEDVIRDGSFRSSKFKLEAYKPLIKSSKEKETEWSHLLNKGSNESTIAHWRKLLDERKLVDDQHDSIVTVLLEELLRSQRMVRKFKAEKNSSKKKAREENVLWKCKEQKKIEKKLDELEDRLMKERRSREKMEILNTKLLKELDKANECIDRFRKNYEKEKRKRELTEKVCGELNNQIEEDKGEIEKLMREAMKLYKEVEEEREMVKMVELWREERVQMKLDDAKNLIEEKYNQMVELIAYLRRFLRSKGDQVSNDEIEDARLIEQVVESVNIRQILELSYNFSKSDDVFPIYEECSEETGKLYPSPASNQLRLIRNDEKAISVTKYSQHGMDCHGWYKQKECNMIGEDSIEGSFKHFELLGQGNSRDSNNPHITRGMKGCIEWPKGIKTNSKVIIPLEERVKSQKSQLQHILKPKAF</sequence>
<dbReference type="InterPro" id="IPR043424">
    <property type="entry name" value="BLT-like"/>
</dbReference>
<keyword evidence="1" id="KW-0175">Coiled coil</keyword>
<accession>A0AAV0YYK9</accession>
<gene>
    <name evidence="2" type="ORF">VFH_I453400</name>
</gene>
<dbReference type="EMBL" id="OX451736">
    <property type="protein sequence ID" value="CAI8590701.1"/>
    <property type="molecule type" value="Genomic_DNA"/>
</dbReference>